<feature type="domain" description="Luciferase-like" evidence="7">
    <location>
        <begin position="39"/>
        <end position="387"/>
    </location>
</feature>
<evidence type="ECO:0000256" key="2">
    <source>
        <dbReference type="ARBA" id="ARBA00022643"/>
    </source>
</evidence>
<dbReference type="PATRIC" id="fig|1335048.3.peg.4443"/>
<dbReference type="NCBIfam" id="TIGR03860">
    <property type="entry name" value="FMN_nitrolo"/>
    <property type="match status" value="1"/>
</dbReference>
<sequence>MVTTRALCIGMSLAPTWLSGEGWRSPDSGIDGLYSGALAVQTAKAAEAAHLDFVFLPDTLSLTVEPMAQSFGFASLDPTLLMASLAHQTRKIGLVTTISTTFGHPYHVARQLMSLHWLSGGRAGWNIVTALQGHENFGLDRMPDSAARYARAAEFTAAVRALWASFPAEALIVDRAAGRFADTARLGPADHAGPDFRVKGPLNLPGFPGPRLPLVQAGASGPGRDFAASVADLVFAPTPDMEAALELRADLSARAIGHGRAPADLRLLPGLSLYLAPTRREAEDLFHHTHSRLDPARRIARFREATGLDLTDWPSDRPVTLADLPEPASPPKTQTHADLMRRMIARDAPLPEDLLSRPELLSASHWQIVGTPEQACAEIRRWHAAGAIDGFICTPGGAPSSRDLALNELMPRLAEAGLFRKAYASDSFLGHLGSA</sequence>
<dbReference type="InterPro" id="IPR016215">
    <property type="entry name" value="NTA_MOA"/>
</dbReference>
<dbReference type="EMBL" id="CP012661">
    <property type="protein sequence ID" value="AMY71489.1"/>
    <property type="molecule type" value="Genomic_DNA"/>
</dbReference>
<dbReference type="InterPro" id="IPR011251">
    <property type="entry name" value="Luciferase-like_dom"/>
</dbReference>
<comment type="similarity">
    <text evidence="5">Belongs to the NtaA/SnaA/DszA monooxygenase family.</text>
</comment>
<keyword evidence="4 8" id="KW-0503">Monooxygenase</keyword>
<feature type="binding site" evidence="6">
    <location>
        <position position="220"/>
    </location>
    <ligand>
        <name>FMN</name>
        <dbReference type="ChEBI" id="CHEBI:58210"/>
    </ligand>
</feature>
<keyword evidence="3" id="KW-0560">Oxidoreductase</keyword>
<feature type="binding site" evidence="6">
    <location>
        <position position="58"/>
    </location>
    <ligand>
        <name>FMN</name>
        <dbReference type="ChEBI" id="CHEBI:58210"/>
    </ligand>
</feature>
<evidence type="ECO:0000256" key="4">
    <source>
        <dbReference type="ARBA" id="ARBA00023033"/>
    </source>
</evidence>
<dbReference type="OrthoDB" id="9779442at2"/>
<dbReference type="SUPFAM" id="SSF51679">
    <property type="entry name" value="Bacterial luciferase-like"/>
    <property type="match status" value="1"/>
</dbReference>
<dbReference type="PANTHER" id="PTHR30011:SF16">
    <property type="entry name" value="C2H2 FINGER DOMAIN TRANSCRIPTION FACTOR (EUROFUNG)-RELATED"/>
    <property type="match status" value="1"/>
</dbReference>
<keyword evidence="9" id="KW-1185">Reference proteome</keyword>
<dbReference type="InterPro" id="IPR036661">
    <property type="entry name" value="Luciferase-like_sf"/>
</dbReference>
<dbReference type="GO" id="GO:0016705">
    <property type="term" value="F:oxidoreductase activity, acting on paired donors, with incorporation or reduction of molecular oxygen"/>
    <property type="evidence" value="ECO:0007669"/>
    <property type="project" value="InterPro"/>
</dbReference>
<dbReference type="PIRSF" id="PIRSF000337">
    <property type="entry name" value="NTA_MOA"/>
    <property type="match status" value="1"/>
</dbReference>
<proteinExistence type="inferred from homology"/>
<organism evidence="8 9">
    <name type="scientific">Frigidibacter mobilis</name>
    <dbReference type="NCBI Taxonomy" id="1335048"/>
    <lineage>
        <taxon>Bacteria</taxon>
        <taxon>Pseudomonadati</taxon>
        <taxon>Pseudomonadota</taxon>
        <taxon>Alphaproteobacteria</taxon>
        <taxon>Rhodobacterales</taxon>
        <taxon>Paracoccaceae</taxon>
        <taxon>Frigidibacter</taxon>
    </lineage>
</organism>
<dbReference type="Pfam" id="PF00296">
    <property type="entry name" value="Bac_luciferase"/>
    <property type="match status" value="1"/>
</dbReference>
<dbReference type="STRING" id="1335048.AKL17_4276"/>
<evidence type="ECO:0000313" key="8">
    <source>
        <dbReference type="EMBL" id="AMY71489.1"/>
    </source>
</evidence>
<keyword evidence="2 6" id="KW-0288">FMN</keyword>
<dbReference type="GO" id="GO:0004497">
    <property type="term" value="F:monooxygenase activity"/>
    <property type="evidence" value="ECO:0007669"/>
    <property type="project" value="UniProtKB-KW"/>
</dbReference>
<evidence type="ECO:0000313" key="9">
    <source>
        <dbReference type="Proteomes" id="UP000076128"/>
    </source>
</evidence>
<accession>A0A165SV91</accession>
<evidence type="ECO:0000256" key="1">
    <source>
        <dbReference type="ARBA" id="ARBA00022630"/>
    </source>
</evidence>
<evidence type="ECO:0000256" key="5">
    <source>
        <dbReference type="ARBA" id="ARBA00033748"/>
    </source>
</evidence>
<evidence type="ECO:0000259" key="7">
    <source>
        <dbReference type="Pfam" id="PF00296"/>
    </source>
</evidence>
<dbReference type="InterPro" id="IPR051260">
    <property type="entry name" value="Diverse_substr_monoxygenases"/>
</dbReference>
<dbReference type="KEGG" id="daa:AKL17_4276"/>
<dbReference type="Proteomes" id="UP000076128">
    <property type="component" value="Chromosome"/>
</dbReference>
<dbReference type="PANTHER" id="PTHR30011">
    <property type="entry name" value="ALKANESULFONATE MONOOXYGENASE-RELATED"/>
    <property type="match status" value="1"/>
</dbReference>
<reference evidence="8 9" key="1">
    <citation type="submission" date="2015-09" db="EMBL/GenBank/DDBJ databases">
        <title>Complete genome sequence of Defluviimonas alba cai42t isolated from an oilfield in Xinjiang.</title>
        <authorList>
            <person name="Geng S."/>
            <person name="Pan X."/>
            <person name="Wu X."/>
        </authorList>
    </citation>
    <scope>NUCLEOTIDE SEQUENCE [LARGE SCALE GENOMIC DNA]</scope>
    <source>
        <strain evidence="9">cai42</strain>
    </source>
</reference>
<feature type="binding site" evidence="6">
    <location>
        <position position="149"/>
    </location>
    <ligand>
        <name>FMN</name>
        <dbReference type="ChEBI" id="CHEBI:58210"/>
    </ligand>
</feature>
<feature type="binding site" evidence="6">
    <location>
        <position position="97"/>
    </location>
    <ligand>
        <name>FMN</name>
        <dbReference type="ChEBI" id="CHEBI:58210"/>
    </ligand>
</feature>
<protein>
    <submittedName>
        <fullName evidence="8">NtaA/SnaA/SoxA family monooxygenase</fullName>
    </submittedName>
</protein>
<name>A0A165SV91_9RHOB</name>
<dbReference type="RefSeq" id="WP_066817044.1">
    <property type="nucleotide sequence ID" value="NZ_CP012661.1"/>
</dbReference>
<dbReference type="Gene3D" id="3.20.20.30">
    <property type="entry name" value="Luciferase-like domain"/>
    <property type="match status" value="1"/>
</dbReference>
<evidence type="ECO:0000256" key="6">
    <source>
        <dbReference type="PIRSR" id="PIRSR000337-1"/>
    </source>
</evidence>
<gene>
    <name evidence="8" type="ORF">AKL17_4276</name>
</gene>
<evidence type="ECO:0000256" key="3">
    <source>
        <dbReference type="ARBA" id="ARBA00023002"/>
    </source>
</evidence>
<dbReference type="AlphaFoldDB" id="A0A165SV91"/>
<keyword evidence="1 6" id="KW-0285">Flavoprotein</keyword>